<accession>A0A8H4RSX1</accession>
<proteinExistence type="predicted"/>
<organism evidence="1 2">
    <name type="scientific">Cudoniella acicularis</name>
    <dbReference type="NCBI Taxonomy" id="354080"/>
    <lineage>
        <taxon>Eukaryota</taxon>
        <taxon>Fungi</taxon>
        <taxon>Dikarya</taxon>
        <taxon>Ascomycota</taxon>
        <taxon>Pezizomycotina</taxon>
        <taxon>Leotiomycetes</taxon>
        <taxon>Helotiales</taxon>
        <taxon>Tricladiaceae</taxon>
        <taxon>Cudoniella</taxon>
    </lineage>
</organism>
<keyword evidence="2" id="KW-1185">Reference proteome</keyword>
<dbReference type="AlphaFoldDB" id="A0A8H4RSX1"/>
<evidence type="ECO:0000313" key="1">
    <source>
        <dbReference type="EMBL" id="KAF4635432.1"/>
    </source>
</evidence>
<protein>
    <submittedName>
        <fullName evidence="1">Uncharacterized protein</fullName>
    </submittedName>
</protein>
<comment type="caution">
    <text evidence="1">The sequence shown here is derived from an EMBL/GenBank/DDBJ whole genome shotgun (WGS) entry which is preliminary data.</text>
</comment>
<reference evidence="1 2" key="1">
    <citation type="submission" date="2020-03" db="EMBL/GenBank/DDBJ databases">
        <title>Draft Genome Sequence of Cudoniella acicularis.</title>
        <authorList>
            <person name="Buettner E."/>
            <person name="Kellner H."/>
        </authorList>
    </citation>
    <scope>NUCLEOTIDE SEQUENCE [LARGE SCALE GENOMIC DNA]</scope>
    <source>
        <strain evidence="1 2">DSM 108380</strain>
    </source>
</reference>
<name>A0A8H4RSX1_9HELO</name>
<sequence length="267" mass="30269">MDDQFYTEGRIGYHSQWNAIRRYAQEHPRFKSTPSSQEPISDVEFIIARDFALEHLAAAPLYSAFSQPERLCLAEQNVVRNYWGEAALANFPGVPFTLDARCSSEPPFSTPFPGDVTSQAPKISSPIPPAPLGDFSAMEMDDSPDDERNPSIPDIYSLLAKDDRADQPRFTVHDIQKVKAFAEQRRLQEAMDKRGPNVTPFDVLAEFGITVRGYHTSNFHLPSNGHYKSHSPPATQPLNIPSKRKFDFSMQGEEEKEIKRLRGTHWF</sequence>
<gene>
    <name evidence="1" type="ORF">G7Y89_g2661</name>
</gene>
<dbReference type="EMBL" id="JAAMPI010000120">
    <property type="protein sequence ID" value="KAF4635432.1"/>
    <property type="molecule type" value="Genomic_DNA"/>
</dbReference>
<evidence type="ECO:0000313" key="2">
    <source>
        <dbReference type="Proteomes" id="UP000566819"/>
    </source>
</evidence>
<dbReference type="Proteomes" id="UP000566819">
    <property type="component" value="Unassembled WGS sequence"/>
</dbReference>